<keyword evidence="2" id="KW-1185">Reference proteome</keyword>
<evidence type="ECO:0000313" key="2">
    <source>
        <dbReference type="Proteomes" id="UP000265520"/>
    </source>
</evidence>
<feature type="non-terminal residue" evidence="1">
    <location>
        <position position="1"/>
    </location>
</feature>
<accession>A0A392V225</accession>
<sequence length="62" mass="7026">TALCRHNKVPEEGDDDGVLEPVKDWMSNTIILGLNRDRSTIVVTMGDKVRMRNEEKIKGCKI</sequence>
<organism evidence="1 2">
    <name type="scientific">Trifolium medium</name>
    <dbReference type="NCBI Taxonomy" id="97028"/>
    <lineage>
        <taxon>Eukaryota</taxon>
        <taxon>Viridiplantae</taxon>
        <taxon>Streptophyta</taxon>
        <taxon>Embryophyta</taxon>
        <taxon>Tracheophyta</taxon>
        <taxon>Spermatophyta</taxon>
        <taxon>Magnoliopsida</taxon>
        <taxon>eudicotyledons</taxon>
        <taxon>Gunneridae</taxon>
        <taxon>Pentapetalae</taxon>
        <taxon>rosids</taxon>
        <taxon>fabids</taxon>
        <taxon>Fabales</taxon>
        <taxon>Fabaceae</taxon>
        <taxon>Papilionoideae</taxon>
        <taxon>50 kb inversion clade</taxon>
        <taxon>NPAAA clade</taxon>
        <taxon>Hologalegina</taxon>
        <taxon>IRL clade</taxon>
        <taxon>Trifolieae</taxon>
        <taxon>Trifolium</taxon>
    </lineage>
</organism>
<proteinExistence type="predicted"/>
<dbReference type="AlphaFoldDB" id="A0A392V225"/>
<evidence type="ECO:0000313" key="1">
    <source>
        <dbReference type="EMBL" id="MCI82167.1"/>
    </source>
</evidence>
<comment type="caution">
    <text evidence="1">The sequence shown here is derived from an EMBL/GenBank/DDBJ whole genome shotgun (WGS) entry which is preliminary data.</text>
</comment>
<reference evidence="1 2" key="1">
    <citation type="journal article" date="2018" name="Front. Plant Sci.">
        <title>Red Clover (Trifolium pratense) and Zigzag Clover (T. medium) - A Picture of Genomic Similarities and Differences.</title>
        <authorList>
            <person name="Dluhosova J."/>
            <person name="Istvanek J."/>
            <person name="Nedelnik J."/>
            <person name="Repkova J."/>
        </authorList>
    </citation>
    <scope>NUCLEOTIDE SEQUENCE [LARGE SCALE GENOMIC DNA]</scope>
    <source>
        <strain evidence="2">cv. 10/8</strain>
        <tissue evidence="1">Leaf</tissue>
    </source>
</reference>
<name>A0A392V225_9FABA</name>
<protein>
    <submittedName>
        <fullName evidence="1">Uncharacterized protein</fullName>
    </submittedName>
</protein>
<dbReference type="Proteomes" id="UP000265520">
    <property type="component" value="Unassembled WGS sequence"/>
</dbReference>
<dbReference type="EMBL" id="LXQA011036764">
    <property type="protein sequence ID" value="MCI82167.1"/>
    <property type="molecule type" value="Genomic_DNA"/>
</dbReference>